<name>A0A640SLB3_9ACTN</name>
<dbReference type="RefSeq" id="WP_190144313.1">
    <property type="nucleotide sequence ID" value="NZ_BLIO01000001.1"/>
</dbReference>
<comment type="caution">
    <text evidence="3">The sequence shown here is derived from an EMBL/GenBank/DDBJ whole genome shotgun (WGS) entry which is preliminary data.</text>
</comment>
<evidence type="ECO:0000313" key="4">
    <source>
        <dbReference type="Proteomes" id="UP000430079"/>
    </source>
</evidence>
<reference evidence="3 4" key="1">
    <citation type="submission" date="2019-12" db="EMBL/GenBank/DDBJ databases">
        <title>Whole genome shotgun sequence of Streptomyces hygroscopicus subsp. glebosus NBRC 13786.</title>
        <authorList>
            <person name="Ichikawa N."/>
            <person name="Kimura A."/>
            <person name="Kitahashi Y."/>
            <person name="Komaki H."/>
            <person name="Tamura T."/>
        </authorList>
    </citation>
    <scope>NUCLEOTIDE SEQUENCE [LARGE SCALE GENOMIC DNA]</scope>
    <source>
        <strain evidence="3 4">NBRC 13786</strain>
    </source>
</reference>
<dbReference type="AlphaFoldDB" id="A0A640SLB3"/>
<evidence type="ECO:0000256" key="2">
    <source>
        <dbReference type="SAM" id="Phobius"/>
    </source>
</evidence>
<keyword evidence="2" id="KW-0472">Membrane</keyword>
<keyword evidence="4" id="KW-1185">Reference proteome</keyword>
<evidence type="ECO:0000256" key="1">
    <source>
        <dbReference type="SAM" id="MobiDB-lite"/>
    </source>
</evidence>
<proteinExistence type="predicted"/>
<keyword evidence="2" id="KW-0812">Transmembrane</keyword>
<organism evidence="3 4">
    <name type="scientific">Streptomyces glebosus</name>
    <dbReference type="NCBI Taxonomy" id="249580"/>
    <lineage>
        <taxon>Bacteria</taxon>
        <taxon>Bacillati</taxon>
        <taxon>Actinomycetota</taxon>
        <taxon>Actinomycetes</taxon>
        <taxon>Kitasatosporales</taxon>
        <taxon>Streptomycetaceae</taxon>
        <taxon>Streptomyces</taxon>
    </lineage>
</organism>
<sequence>MVSCTLPVAVAMLLAWTVLLVVRWLPPALLHPDGTVGPLDRATGRPRPFTSSLC</sequence>
<feature type="transmembrane region" description="Helical" evidence="2">
    <location>
        <begin position="6"/>
        <end position="25"/>
    </location>
</feature>
<dbReference type="EMBL" id="BLIO01000001">
    <property type="protein sequence ID" value="GFE12313.1"/>
    <property type="molecule type" value="Genomic_DNA"/>
</dbReference>
<evidence type="ECO:0000313" key="3">
    <source>
        <dbReference type="EMBL" id="GFE12313.1"/>
    </source>
</evidence>
<gene>
    <name evidence="3" type="ORF">Sgleb_03600</name>
</gene>
<protein>
    <submittedName>
        <fullName evidence="3">Uncharacterized protein</fullName>
    </submittedName>
</protein>
<accession>A0A640SLB3</accession>
<keyword evidence="2" id="KW-1133">Transmembrane helix</keyword>
<dbReference type="Proteomes" id="UP000430079">
    <property type="component" value="Unassembled WGS sequence"/>
</dbReference>
<feature type="region of interest" description="Disordered" evidence="1">
    <location>
        <begin position="34"/>
        <end position="54"/>
    </location>
</feature>